<keyword evidence="5" id="KW-0131">Cell cycle</keyword>
<dbReference type="InterPro" id="IPR032682">
    <property type="entry name" value="Cnd1_C"/>
</dbReference>
<keyword evidence="2" id="KW-0132">Cell division</keyword>
<reference evidence="7" key="1">
    <citation type="journal article" date="2011" name="Proc. Natl. Acad. Sci. U.S.A.">
        <title>The genome of the fire ant Solenopsis invicta.</title>
        <authorList>
            <person name="Wurm Y."/>
            <person name="Wang J."/>
            <person name="Riba-Grognuz O."/>
            <person name="Corona M."/>
            <person name="Nygaard S."/>
            <person name="Hunt B.G."/>
            <person name="Ingram K.K."/>
            <person name="Falquet L."/>
            <person name="Nipitwattanaphon M."/>
            <person name="Gotzek D."/>
            <person name="Dijkstra M.B."/>
            <person name="Oettler J."/>
            <person name="Comtesse F."/>
            <person name="Shih C.J."/>
            <person name="Wu W.J."/>
            <person name="Yang C.C."/>
            <person name="Thomas J."/>
            <person name="Beaudoing E."/>
            <person name="Pradervand S."/>
            <person name="Flegel V."/>
            <person name="Cook E.D."/>
            <person name="Fabbretti R."/>
            <person name="Stockinger H."/>
            <person name="Long L."/>
            <person name="Farmerie W.G."/>
            <person name="Oakey J."/>
            <person name="Boomsma J.J."/>
            <person name="Pamilo P."/>
            <person name="Yi S.V."/>
            <person name="Heinze J."/>
            <person name="Goodisman M.A."/>
            <person name="Farinelli L."/>
            <person name="Harshman K."/>
            <person name="Hulo N."/>
            <person name="Cerutti L."/>
            <person name="Xenarios I."/>
            <person name="Shoemaker D."/>
            <person name="Keller L."/>
        </authorList>
    </citation>
    <scope>NUCLEOTIDE SEQUENCE [LARGE SCALE GENOMIC DNA]</scope>
</reference>
<proteinExistence type="predicted"/>
<keyword evidence="4" id="KW-0539">Nucleus</keyword>
<dbReference type="GO" id="GO:0042393">
    <property type="term" value="F:histone binding"/>
    <property type="evidence" value="ECO:0007669"/>
    <property type="project" value="TreeGrafter"/>
</dbReference>
<feature type="domain" description="Condensin complex subunit 1 C-terminal" evidence="6">
    <location>
        <begin position="2"/>
        <end position="64"/>
    </location>
</feature>
<evidence type="ECO:0000256" key="2">
    <source>
        <dbReference type="ARBA" id="ARBA00022618"/>
    </source>
</evidence>
<evidence type="ECO:0000313" key="7">
    <source>
        <dbReference type="EMBL" id="EFZ13376.1"/>
    </source>
</evidence>
<dbReference type="AlphaFoldDB" id="E9J1C9"/>
<dbReference type="Pfam" id="PF12717">
    <property type="entry name" value="Cnd1"/>
    <property type="match status" value="1"/>
</dbReference>
<dbReference type="PANTHER" id="PTHR14222">
    <property type="entry name" value="CONDENSIN"/>
    <property type="match status" value="1"/>
</dbReference>
<dbReference type="InterPro" id="IPR026971">
    <property type="entry name" value="CND1/NCAPD3"/>
</dbReference>
<evidence type="ECO:0000256" key="1">
    <source>
        <dbReference type="ARBA" id="ARBA00004123"/>
    </source>
</evidence>
<dbReference type="EMBL" id="GL767625">
    <property type="protein sequence ID" value="EFZ13376.1"/>
    <property type="molecule type" value="Genomic_DNA"/>
</dbReference>
<name>E9J1C9_SOLIN</name>
<dbReference type="GO" id="GO:0051301">
    <property type="term" value="P:cell division"/>
    <property type="evidence" value="ECO:0007669"/>
    <property type="project" value="UniProtKB-KW"/>
</dbReference>
<dbReference type="GO" id="GO:0007076">
    <property type="term" value="P:mitotic chromosome condensation"/>
    <property type="evidence" value="ECO:0007669"/>
    <property type="project" value="InterPro"/>
</dbReference>
<dbReference type="GO" id="GO:0000796">
    <property type="term" value="C:condensin complex"/>
    <property type="evidence" value="ECO:0007669"/>
    <property type="project" value="TreeGrafter"/>
</dbReference>
<dbReference type="GO" id="GO:0010032">
    <property type="term" value="P:meiotic chromosome condensation"/>
    <property type="evidence" value="ECO:0007669"/>
    <property type="project" value="TreeGrafter"/>
</dbReference>
<dbReference type="GO" id="GO:0005634">
    <property type="term" value="C:nucleus"/>
    <property type="evidence" value="ECO:0007669"/>
    <property type="project" value="UniProtKB-SubCell"/>
</dbReference>
<protein>
    <recommendedName>
        <fullName evidence="6">Condensin complex subunit 1 C-terminal domain-containing protein</fullName>
    </recommendedName>
</protein>
<evidence type="ECO:0000256" key="3">
    <source>
        <dbReference type="ARBA" id="ARBA00022776"/>
    </source>
</evidence>
<keyword evidence="3" id="KW-0498">Mitosis</keyword>
<evidence type="ECO:0000256" key="4">
    <source>
        <dbReference type="ARBA" id="ARBA00023242"/>
    </source>
</evidence>
<dbReference type="GO" id="GO:0000779">
    <property type="term" value="C:condensed chromosome, centromeric region"/>
    <property type="evidence" value="ECO:0007669"/>
    <property type="project" value="TreeGrafter"/>
</dbReference>
<evidence type="ECO:0000256" key="5">
    <source>
        <dbReference type="ARBA" id="ARBA00023306"/>
    </source>
</evidence>
<accession>E9J1C9</accession>
<feature type="non-terminal residue" evidence="7">
    <location>
        <position position="99"/>
    </location>
</feature>
<organism>
    <name type="scientific">Solenopsis invicta</name>
    <name type="common">Red imported fire ant</name>
    <name type="synonym">Solenopsis wagneri</name>
    <dbReference type="NCBI Taxonomy" id="13686"/>
    <lineage>
        <taxon>Eukaryota</taxon>
        <taxon>Metazoa</taxon>
        <taxon>Ecdysozoa</taxon>
        <taxon>Arthropoda</taxon>
        <taxon>Hexapoda</taxon>
        <taxon>Insecta</taxon>
        <taxon>Pterygota</taxon>
        <taxon>Neoptera</taxon>
        <taxon>Endopterygota</taxon>
        <taxon>Hymenoptera</taxon>
        <taxon>Apocrita</taxon>
        <taxon>Aculeata</taxon>
        <taxon>Formicoidea</taxon>
        <taxon>Formicidae</taxon>
        <taxon>Myrmicinae</taxon>
        <taxon>Solenopsis</taxon>
    </lineage>
</organism>
<dbReference type="PANTHER" id="PTHR14222:SF2">
    <property type="entry name" value="CONDENSIN COMPLEX SUBUNIT 1"/>
    <property type="match status" value="1"/>
</dbReference>
<gene>
    <name evidence="7" type="ORF">SINV_12115</name>
</gene>
<evidence type="ECO:0000259" key="6">
    <source>
        <dbReference type="Pfam" id="PF12717"/>
    </source>
</evidence>
<dbReference type="HOGENOM" id="CLU_181755_0_0_1"/>
<comment type="subcellular location">
    <subcellularLocation>
        <location evidence="1">Nucleus</location>
    </subcellularLocation>
</comment>
<sequence>MLSNLIMREMICVKAQISELALCIIDEDEQIRRDTKKFFVQFSQKGNVLYNIVPDILLHLVDPQLGKEKEEEDGKVNPDADPVVDVARRHASDLLLAKD</sequence>